<organism evidence="1 2">
    <name type="scientific">Melastoma candidum</name>
    <dbReference type="NCBI Taxonomy" id="119954"/>
    <lineage>
        <taxon>Eukaryota</taxon>
        <taxon>Viridiplantae</taxon>
        <taxon>Streptophyta</taxon>
        <taxon>Embryophyta</taxon>
        <taxon>Tracheophyta</taxon>
        <taxon>Spermatophyta</taxon>
        <taxon>Magnoliopsida</taxon>
        <taxon>eudicotyledons</taxon>
        <taxon>Gunneridae</taxon>
        <taxon>Pentapetalae</taxon>
        <taxon>rosids</taxon>
        <taxon>malvids</taxon>
        <taxon>Myrtales</taxon>
        <taxon>Melastomataceae</taxon>
        <taxon>Melastomatoideae</taxon>
        <taxon>Melastomateae</taxon>
        <taxon>Melastoma</taxon>
    </lineage>
</organism>
<reference evidence="2" key="1">
    <citation type="journal article" date="2023" name="Front. Plant Sci.">
        <title>Chromosomal-level genome assembly of Melastoma candidum provides insights into trichome evolution.</title>
        <authorList>
            <person name="Zhong Y."/>
            <person name="Wu W."/>
            <person name="Sun C."/>
            <person name="Zou P."/>
            <person name="Liu Y."/>
            <person name="Dai S."/>
            <person name="Zhou R."/>
        </authorList>
    </citation>
    <scope>NUCLEOTIDE SEQUENCE [LARGE SCALE GENOMIC DNA]</scope>
</reference>
<evidence type="ECO:0000313" key="1">
    <source>
        <dbReference type="EMBL" id="KAI4320174.1"/>
    </source>
</evidence>
<gene>
    <name evidence="1" type="ORF">MLD38_033680</name>
</gene>
<sequence>MVLGRPSSQDEGWVVCRAFKKPSPNQRPGYEAWNHAYYPRDQPGSSICNLRLQSSFCHSILDLAKPLCHSQAGETSANHQLRADHSNISQDHELLFSDHQHLPLTEVLPRLDSPLSAACNDEDCYDNGGGHNISNINGLVFFLDS</sequence>
<protein>
    <submittedName>
        <fullName evidence="1">Uncharacterized protein</fullName>
    </submittedName>
</protein>
<dbReference type="EMBL" id="CM042889">
    <property type="protein sequence ID" value="KAI4320174.1"/>
    <property type="molecule type" value="Genomic_DNA"/>
</dbReference>
<proteinExistence type="predicted"/>
<evidence type="ECO:0000313" key="2">
    <source>
        <dbReference type="Proteomes" id="UP001057402"/>
    </source>
</evidence>
<name>A0ACB9M787_9MYRT</name>
<dbReference type="Proteomes" id="UP001057402">
    <property type="component" value="Chromosome 10"/>
</dbReference>
<accession>A0ACB9M787</accession>
<keyword evidence="2" id="KW-1185">Reference proteome</keyword>
<comment type="caution">
    <text evidence="1">The sequence shown here is derived from an EMBL/GenBank/DDBJ whole genome shotgun (WGS) entry which is preliminary data.</text>
</comment>